<dbReference type="EMBL" id="DSMR01000297">
    <property type="protein sequence ID" value="HET47327.1"/>
    <property type="molecule type" value="Genomic_DNA"/>
</dbReference>
<accession>A0A062XU77</accession>
<dbReference type="EMBL" id="JMFG01000040">
    <property type="protein sequence ID" value="KDA52889.1"/>
    <property type="molecule type" value="Genomic_DNA"/>
</dbReference>
<dbReference type="Gene3D" id="3.40.1210.10">
    <property type="entry name" value="Survival protein SurE-like phosphatase/nucleotidase"/>
    <property type="match status" value="1"/>
</dbReference>
<dbReference type="NCBIfam" id="TIGR00087">
    <property type="entry name" value="surE"/>
    <property type="match status" value="1"/>
</dbReference>
<dbReference type="Pfam" id="PF01975">
    <property type="entry name" value="SurE"/>
    <property type="match status" value="1"/>
</dbReference>
<dbReference type="NCBIfam" id="NF001490">
    <property type="entry name" value="PRK00346.1-4"/>
    <property type="match status" value="1"/>
</dbReference>
<reference evidence="12 13" key="1">
    <citation type="submission" date="2014-04" db="EMBL/GenBank/DDBJ databases">
        <title>The Genome Sequence of Thermoanaerobaculum aquaticum MP-01, The First Cultivated Group 23 Acidobacterium.</title>
        <authorList>
            <person name="Stamps B.W."/>
            <person name="Losey N.A."/>
            <person name="Lawson P.A."/>
            <person name="Stevenson B.S."/>
        </authorList>
    </citation>
    <scope>NUCLEOTIDE SEQUENCE [LARGE SCALE GENOMIC DNA]</scope>
    <source>
        <strain evidence="12 13">MP-01</strain>
    </source>
</reference>
<comment type="subcellular location">
    <subcellularLocation>
        <location evidence="3 9">Cytoplasm</location>
    </subcellularLocation>
</comment>
<dbReference type="HAMAP" id="MF_00060">
    <property type="entry name" value="SurE"/>
    <property type="match status" value="1"/>
</dbReference>
<dbReference type="RefSeq" id="WP_038050555.1">
    <property type="nucleotide sequence ID" value="NZ_JMFG01000040.1"/>
</dbReference>
<evidence type="ECO:0000256" key="6">
    <source>
        <dbReference type="ARBA" id="ARBA00022723"/>
    </source>
</evidence>
<evidence type="ECO:0000256" key="7">
    <source>
        <dbReference type="ARBA" id="ARBA00022741"/>
    </source>
</evidence>
<evidence type="ECO:0000256" key="8">
    <source>
        <dbReference type="ARBA" id="ARBA00022801"/>
    </source>
</evidence>
<comment type="similarity">
    <text evidence="4 9">Belongs to the SurE nucleotidase family.</text>
</comment>
<dbReference type="InterPro" id="IPR030048">
    <property type="entry name" value="SurE"/>
</dbReference>
<evidence type="ECO:0000256" key="9">
    <source>
        <dbReference type="HAMAP-Rule" id="MF_00060"/>
    </source>
</evidence>
<gene>
    <name evidence="9 11" type="primary">surE</name>
    <name evidence="12" type="ORF">EG19_09315</name>
    <name evidence="11" type="ORF">ENQ31_04105</name>
</gene>
<feature type="binding site" evidence="9">
    <location>
        <position position="39"/>
    </location>
    <ligand>
        <name>a divalent metal cation</name>
        <dbReference type="ChEBI" id="CHEBI:60240"/>
    </ligand>
</feature>
<comment type="function">
    <text evidence="9">Nucleotidase that shows phosphatase activity on nucleoside 5'-monophosphates.</text>
</comment>
<dbReference type="GO" id="GO:0046872">
    <property type="term" value="F:metal ion binding"/>
    <property type="evidence" value="ECO:0007669"/>
    <property type="project" value="UniProtKB-UniRule"/>
</dbReference>
<keyword evidence="13" id="KW-1185">Reference proteome</keyword>
<sequence length="250" mass="27032">MRILVSNDDGYHSEGIHVLADALETLGEVWVVAPDRENSAVSHALTLHRPLRLTRLSERRYAVDGTPTDCVTLGICQVMKEHPPDLVVSGINFGANMGDDVHYSGTVSAAFEAAIMGIPAIAVSQVLGEHFSFVPAGRVARHLAALVLERGLPKGTLLNVNVPPRPPKGLRFTRLGKRRYTEGVVEDTDPRGRVCYWIGGGDPVWEPLPGSDFLAVAEGYTSVTPLQLDMTHEGLLLSLLQDAASWDLPA</sequence>
<evidence type="ECO:0000256" key="3">
    <source>
        <dbReference type="ARBA" id="ARBA00004496"/>
    </source>
</evidence>
<comment type="cofactor">
    <cofactor evidence="9">
        <name>a divalent metal cation</name>
        <dbReference type="ChEBI" id="CHEBI:60240"/>
    </cofactor>
    <text evidence="9">Binds 1 divalent metal cation per subunit.</text>
</comment>
<keyword evidence="7 9" id="KW-0547">Nucleotide-binding</keyword>
<evidence type="ECO:0000256" key="1">
    <source>
        <dbReference type="ARBA" id="ARBA00000815"/>
    </source>
</evidence>
<dbReference type="PANTHER" id="PTHR30457:SF12">
    <property type="entry name" value="5'_3'-NUCLEOTIDASE SURE"/>
    <property type="match status" value="1"/>
</dbReference>
<dbReference type="InterPro" id="IPR036523">
    <property type="entry name" value="SurE-like_sf"/>
</dbReference>
<keyword evidence="6 9" id="KW-0479">Metal-binding</keyword>
<proteinExistence type="inferred from homology"/>
<evidence type="ECO:0000313" key="12">
    <source>
        <dbReference type="EMBL" id="KDA52889.1"/>
    </source>
</evidence>
<dbReference type="OrthoDB" id="9780815at2"/>
<comment type="cofactor">
    <cofactor evidence="2">
        <name>Mg(2+)</name>
        <dbReference type="ChEBI" id="CHEBI:18420"/>
    </cofactor>
</comment>
<dbReference type="PANTHER" id="PTHR30457">
    <property type="entry name" value="5'-NUCLEOTIDASE SURE"/>
    <property type="match status" value="1"/>
</dbReference>
<comment type="caution">
    <text evidence="12">The sequence shown here is derived from an EMBL/GenBank/DDBJ whole genome shotgun (WGS) entry which is preliminary data.</text>
</comment>
<dbReference type="EC" id="3.1.3.5" evidence="9"/>
<dbReference type="GO" id="GO:0004309">
    <property type="term" value="F:exopolyphosphatase activity"/>
    <property type="evidence" value="ECO:0007669"/>
    <property type="project" value="TreeGrafter"/>
</dbReference>
<dbReference type="GO" id="GO:0008254">
    <property type="term" value="F:3'-nucleotidase activity"/>
    <property type="evidence" value="ECO:0007669"/>
    <property type="project" value="TreeGrafter"/>
</dbReference>
<evidence type="ECO:0000256" key="2">
    <source>
        <dbReference type="ARBA" id="ARBA00001946"/>
    </source>
</evidence>
<feature type="binding site" evidence="9">
    <location>
        <position position="92"/>
    </location>
    <ligand>
        <name>a divalent metal cation</name>
        <dbReference type="ChEBI" id="CHEBI:60240"/>
    </ligand>
</feature>
<organism evidence="12 13">
    <name type="scientific">Thermoanaerobaculum aquaticum</name>
    <dbReference type="NCBI Taxonomy" id="1312852"/>
    <lineage>
        <taxon>Bacteria</taxon>
        <taxon>Pseudomonadati</taxon>
        <taxon>Acidobacteriota</taxon>
        <taxon>Thermoanaerobaculia</taxon>
        <taxon>Thermoanaerobaculales</taxon>
        <taxon>Thermoanaerobaculaceae</taxon>
        <taxon>Thermoanaerobaculum</taxon>
    </lineage>
</organism>
<dbReference type="AlphaFoldDB" id="A0A062XU77"/>
<keyword evidence="8 9" id="KW-0378">Hydrolase</keyword>
<evidence type="ECO:0000256" key="4">
    <source>
        <dbReference type="ARBA" id="ARBA00011062"/>
    </source>
</evidence>
<evidence type="ECO:0000313" key="11">
    <source>
        <dbReference type="EMBL" id="HET47327.1"/>
    </source>
</evidence>
<evidence type="ECO:0000313" key="13">
    <source>
        <dbReference type="Proteomes" id="UP000027284"/>
    </source>
</evidence>
<dbReference type="STRING" id="1312852.EG19_09315"/>
<feature type="domain" description="Survival protein SurE-like phosphatase/nucleotidase" evidence="10">
    <location>
        <begin position="3"/>
        <end position="181"/>
    </location>
</feature>
<comment type="catalytic activity">
    <reaction evidence="1 9">
        <text>a ribonucleoside 5'-phosphate + H2O = a ribonucleoside + phosphate</text>
        <dbReference type="Rhea" id="RHEA:12484"/>
        <dbReference type="ChEBI" id="CHEBI:15377"/>
        <dbReference type="ChEBI" id="CHEBI:18254"/>
        <dbReference type="ChEBI" id="CHEBI:43474"/>
        <dbReference type="ChEBI" id="CHEBI:58043"/>
        <dbReference type="EC" id="3.1.3.5"/>
    </reaction>
</comment>
<dbReference type="InterPro" id="IPR002828">
    <property type="entry name" value="SurE-like_Pase/nucleotidase"/>
</dbReference>
<reference evidence="11" key="2">
    <citation type="journal article" date="2020" name="mSystems">
        <title>Genome- and Community-Level Interaction Insights into Carbon Utilization and Element Cycling Functions of Hydrothermarchaeota in Hydrothermal Sediment.</title>
        <authorList>
            <person name="Zhou Z."/>
            <person name="Liu Y."/>
            <person name="Xu W."/>
            <person name="Pan J."/>
            <person name="Luo Z.H."/>
            <person name="Li M."/>
        </authorList>
    </citation>
    <scope>NUCLEOTIDE SEQUENCE [LARGE SCALE GENOMIC DNA]</scope>
    <source>
        <strain evidence="11">SpSt-299</strain>
    </source>
</reference>
<name>A0A062XU77_9BACT</name>
<feature type="binding site" evidence="9">
    <location>
        <position position="8"/>
    </location>
    <ligand>
        <name>a divalent metal cation</name>
        <dbReference type="ChEBI" id="CHEBI:60240"/>
    </ligand>
</feature>
<dbReference type="Proteomes" id="UP000027284">
    <property type="component" value="Unassembled WGS sequence"/>
</dbReference>
<dbReference type="SUPFAM" id="SSF64167">
    <property type="entry name" value="SurE-like"/>
    <property type="match status" value="1"/>
</dbReference>
<evidence type="ECO:0000259" key="10">
    <source>
        <dbReference type="Pfam" id="PF01975"/>
    </source>
</evidence>
<protein>
    <recommendedName>
        <fullName evidence="9">5'-nucleotidase SurE</fullName>
        <ecNumber evidence="9">3.1.3.5</ecNumber>
    </recommendedName>
    <alternativeName>
        <fullName evidence="9">Nucleoside 5'-monophosphate phosphohydrolase</fullName>
    </alternativeName>
</protein>
<feature type="binding site" evidence="9">
    <location>
        <position position="9"/>
    </location>
    <ligand>
        <name>a divalent metal cation</name>
        <dbReference type="ChEBI" id="CHEBI:60240"/>
    </ligand>
</feature>
<dbReference type="GO" id="GO:0000166">
    <property type="term" value="F:nucleotide binding"/>
    <property type="evidence" value="ECO:0007669"/>
    <property type="project" value="UniProtKB-KW"/>
</dbReference>
<keyword evidence="5 9" id="KW-0963">Cytoplasm</keyword>
<dbReference type="GO" id="GO:0008253">
    <property type="term" value="F:5'-nucleotidase activity"/>
    <property type="evidence" value="ECO:0007669"/>
    <property type="project" value="UniProtKB-UniRule"/>
</dbReference>
<dbReference type="GO" id="GO:0005737">
    <property type="term" value="C:cytoplasm"/>
    <property type="evidence" value="ECO:0007669"/>
    <property type="project" value="UniProtKB-SubCell"/>
</dbReference>
<evidence type="ECO:0000256" key="5">
    <source>
        <dbReference type="ARBA" id="ARBA00022490"/>
    </source>
</evidence>
<dbReference type="FunFam" id="3.40.1210.10:FF:000001">
    <property type="entry name" value="5'/3'-nucleotidase SurE"/>
    <property type="match status" value="1"/>
</dbReference>